<dbReference type="Proteomes" id="UP001432046">
    <property type="component" value="Chromosome"/>
</dbReference>
<dbReference type="AlphaFoldDB" id="A0A973VWU1"/>
<keyword evidence="1" id="KW-1133">Transmembrane helix</keyword>
<accession>A0A973VWU1</accession>
<sequence length="72" mass="8062">MKIAWLIIAFFGWCGVMWVNVRAIKQARAAGYRLWSFDPGARRAAWRGKNLVLFFICMAISAASILAGLLSK</sequence>
<feature type="transmembrane region" description="Helical" evidence="1">
    <location>
        <begin position="51"/>
        <end position="70"/>
    </location>
</feature>
<keyword evidence="4" id="KW-1185">Reference proteome</keyword>
<keyword evidence="1" id="KW-0812">Transmembrane</keyword>
<reference evidence="2" key="1">
    <citation type="submission" date="2020-06" db="EMBL/GenBank/DDBJ databases">
        <title>Whole Genome Sequence of Bradyrhizobium sp. Strain 1S1.</title>
        <authorList>
            <person name="Bromfield E.S.P."/>
            <person name="Cloutier S."/>
        </authorList>
    </citation>
    <scope>NUCLEOTIDE SEQUENCE [LARGE SCALE GENOMIC DNA]</scope>
    <source>
        <strain evidence="2">1S1</strain>
    </source>
</reference>
<dbReference type="EMBL" id="CP147711">
    <property type="protein sequence ID" value="WXC81989.1"/>
    <property type="molecule type" value="Genomic_DNA"/>
</dbReference>
<dbReference type="RefSeq" id="WP_166209024.1">
    <property type="nucleotide sequence ID" value="NZ_CP088285.1"/>
</dbReference>
<keyword evidence="1" id="KW-0472">Membrane</keyword>
<evidence type="ECO:0000313" key="4">
    <source>
        <dbReference type="Proteomes" id="UP001432046"/>
    </source>
</evidence>
<evidence type="ECO:0000313" key="3">
    <source>
        <dbReference type="EMBL" id="WXC81989.1"/>
    </source>
</evidence>
<organism evidence="2">
    <name type="scientific">Bradyrhizobium septentrionale</name>
    <dbReference type="NCBI Taxonomy" id="1404411"/>
    <lineage>
        <taxon>Bacteria</taxon>
        <taxon>Pseudomonadati</taxon>
        <taxon>Pseudomonadota</taxon>
        <taxon>Alphaproteobacteria</taxon>
        <taxon>Hyphomicrobiales</taxon>
        <taxon>Nitrobacteraceae</taxon>
        <taxon>Bradyrhizobium</taxon>
    </lineage>
</organism>
<protein>
    <submittedName>
        <fullName evidence="2">Uncharacterized protein</fullName>
    </submittedName>
</protein>
<gene>
    <name evidence="2" type="ORF">HAP48_009465</name>
    <name evidence="3" type="ORF">WDK88_10530</name>
</gene>
<reference evidence="3" key="3">
    <citation type="submission" date="2024-03" db="EMBL/GenBank/DDBJ databases">
        <authorList>
            <person name="Bromfield E.S.P."/>
            <person name="Cloutier S."/>
        </authorList>
    </citation>
    <scope>NUCLEOTIDE SEQUENCE</scope>
    <source>
        <strain evidence="3">5S5</strain>
    </source>
</reference>
<evidence type="ECO:0000256" key="1">
    <source>
        <dbReference type="SAM" id="Phobius"/>
    </source>
</evidence>
<name>A0A973VWU1_9BRAD</name>
<evidence type="ECO:0000313" key="2">
    <source>
        <dbReference type="EMBL" id="NVI43263.1"/>
    </source>
</evidence>
<dbReference type="EMBL" id="JAAOLE020000001">
    <property type="protein sequence ID" value="NVI43263.1"/>
    <property type="molecule type" value="Genomic_DNA"/>
</dbReference>
<reference evidence="3" key="2">
    <citation type="journal article" date="2021" name="Int. J. Syst. Evol. Microbiol.">
        <title>Bradyrhizobium septentrionale sp. nov. (sv. septentrionale) and Bradyrhizobium quebecense sp. nov. (sv. septentrionale) associated with legumes native to Canada possess rearranged symbiosis genes and numerous insertion sequences.</title>
        <authorList>
            <person name="Bromfield E.S.P."/>
            <person name="Cloutier S."/>
        </authorList>
    </citation>
    <scope>NUCLEOTIDE SEQUENCE</scope>
    <source>
        <strain evidence="3">5S5</strain>
    </source>
</reference>
<proteinExistence type="predicted"/>